<reference evidence="2" key="1">
    <citation type="submission" date="2022-07" db="EMBL/GenBank/DDBJ databases">
        <authorList>
            <person name="Trinca V."/>
            <person name="Uliana J.V.C."/>
            <person name="Torres T.T."/>
            <person name="Ward R.J."/>
            <person name="Monesi N."/>
        </authorList>
    </citation>
    <scope>NUCLEOTIDE SEQUENCE</scope>
    <source>
        <strain evidence="2">HSMRA1968</strain>
        <tissue evidence="2">Whole embryos</tissue>
    </source>
</reference>
<protein>
    <recommendedName>
        <fullName evidence="4">NlpC/P60 domain-containing protein</fullName>
    </recommendedName>
</protein>
<dbReference type="SUPFAM" id="SSF54001">
    <property type="entry name" value="Cysteine proteinases"/>
    <property type="match status" value="1"/>
</dbReference>
<organism evidence="2 3">
    <name type="scientific">Pseudolycoriella hygida</name>
    <dbReference type="NCBI Taxonomy" id="35572"/>
    <lineage>
        <taxon>Eukaryota</taxon>
        <taxon>Metazoa</taxon>
        <taxon>Ecdysozoa</taxon>
        <taxon>Arthropoda</taxon>
        <taxon>Hexapoda</taxon>
        <taxon>Insecta</taxon>
        <taxon>Pterygota</taxon>
        <taxon>Neoptera</taxon>
        <taxon>Endopterygota</taxon>
        <taxon>Diptera</taxon>
        <taxon>Nematocera</taxon>
        <taxon>Sciaroidea</taxon>
        <taxon>Sciaridae</taxon>
        <taxon>Pseudolycoriella</taxon>
    </lineage>
</organism>
<dbReference type="Proteomes" id="UP001151699">
    <property type="component" value="Chromosome X"/>
</dbReference>
<feature type="signal peptide" evidence="1">
    <location>
        <begin position="1"/>
        <end position="23"/>
    </location>
</feature>
<dbReference type="OrthoDB" id="5358886at2759"/>
<sequence length="150" mass="17104">MALKINKSASVLLCVIIIPAVLGISRNDVIQRAKIWSDAKVPYNQKAYRDGYRTDCSGYVSMVWKLGSSYNTNTLSSITTSITKDSLQKGDILLRSGTHVTIFDSWVDSQKTKYWGYEESSSKGAVYRQIPYPYFDNKTKYFPRKYNSIQ</sequence>
<evidence type="ECO:0000256" key="1">
    <source>
        <dbReference type="SAM" id="SignalP"/>
    </source>
</evidence>
<gene>
    <name evidence="2" type="ORF">Bhyg_10519</name>
</gene>
<evidence type="ECO:0008006" key="4">
    <source>
        <dbReference type="Google" id="ProtNLM"/>
    </source>
</evidence>
<comment type="caution">
    <text evidence="2">The sequence shown here is derived from an EMBL/GenBank/DDBJ whole genome shotgun (WGS) entry which is preliminary data.</text>
</comment>
<evidence type="ECO:0000313" key="3">
    <source>
        <dbReference type="Proteomes" id="UP001151699"/>
    </source>
</evidence>
<accession>A0A9Q0RZD9</accession>
<keyword evidence="1" id="KW-0732">Signal</keyword>
<dbReference type="Gene3D" id="3.90.1720.10">
    <property type="entry name" value="endopeptidase domain like (from Nostoc punctiforme)"/>
    <property type="match status" value="1"/>
</dbReference>
<dbReference type="AlphaFoldDB" id="A0A9Q0RZD9"/>
<feature type="chain" id="PRO_5040462573" description="NlpC/P60 domain-containing protein" evidence="1">
    <location>
        <begin position="24"/>
        <end position="150"/>
    </location>
</feature>
<evidence type="ECO:0000313" key="2">
    <source>
        <dbReference type="EMBL" id="KAJ6637788.1"/>
    </source>
</evidence>
<dbReference type="EMBL" id="WJQU01000003">
    <property type="protein sequence ID" value="KAJ6637788.1"/>
    <property type="molecule type" value="Genomic_DNA"/>
</dbReference>
<dbReference type="InterPro" id="IPR038765">
    <property type="entry name" value="Papain-like_cys_pep_sf"/>
</dbReference>
<proteinExistence type="predicted"/>
<name>A0A9Q0RZD9_9DIPT</name>
<keyword evidence="3" id="KW-1185">Reference proteome</keyword>